<name>A0ABR2GUA0_9EUKA</name>
<dbReference type="InterPro" id="IPR006626">
    <property type="entry name" value="PbH1"/>
</dbReference>
<evidence type="ECO:0000313" key="3">
    <source>
        <dbReference type="Proteomes" id="UP001470230"/>
    </source>
</evidence>
<keyword evidence="3" id="KW-1185">Reference proteome</keyword>
<keyword evidence="1" id="KW-1133">Transmembrane helix</keyword>
<dbReference type="EMBL" id="JAPFFF010000059">
    <property type="protein sequence ID" value="KAK8837505.1"/>
    <property type="molecule type" value="Genomic_DNA"/>
</dbReference>
<sequence>MLFYLFLYFKIIPPRKVDQNSKKNIKRYVHECKDLIGTTNYQYGPEITNNYFTVPAFAYCGSSDVTFYNNKFKNFKVKNDPITSNAYLFHTNNVNMNVTSNSFTEITMHHTLIYCNGDAQLFTMVSNIINDCHSFENTNATIVEVFVQNTDIRYNSIFFNLASTKGRAFRIKYHTGCKLIGNHITNALYSQGCAVYFEQCSDNSPPLEISDCVFTSCLGDNSAIFYLANLNSKLTITNVTFEKSKNKPVVYNGYFINIGAIKNHKPCVVFDGCKFSYLESNANGGGAIGLWLKGSNDNIVNNLTFYNTQFEHLQFQSANNGNRVAHGGGALCFDNQVTNKQVELFVIGCTFTNVSSFASGGAINFNTPGHTLYVEDCNFSNTFTVNSGQKGGAIYAKVVSNVMPIIIKGCQFQNTQSNTGGALYIERSATSNSDINIFDCTFDHVSSSAEGHAIHIASSTLDPITISFCHIVDCGTARNTASVYLDASKFEFSDNEVTFSDVANSCGCLKARRSSSHVYRNNVFSNSRQDYNDKSRWISAGIHDNSPNTNANYFEIENNTFDNIFGNNQGRCFLIEKVIDIKIKGNSIQNCPEGAFYIKVIFDTKKEEFSIEDCKFINNTIGNHWFSSFGINPQIWIQNKGPATGSYYQLTLNFVNCYFENNFNQKKGGALWYGKMEYNADTKVVINHCQFVNNRATEDGGALALYPYYGCEIIDCEFIRNRSDQGKGAIYIETDFSSPKKAEITIEGCKFEDNEGTNYSCISFNNVANTPISITNNNFTNCGSNGYVILIPTNMKTLNIESNNITYDKNTNSGGISINSTGNINIIDTNFKSTRTNSALMINSIQSTGTTTNEININGCSFDQCDKNNNNNGDSLYITDSNSDKVIISYCYFIDCGTDSSKYSIYFDISNFEFIYNEITFSDPTRSCRCIKNNKVTEHLYRGNIFRNSRNNGNYNSACIDESTSNSNANVLVEDNIFDYIVGPSQGRCIFINCNQNAEINVRNNTIKNLPGGGFYIKIAAIKCTFETCKFINNSVSDRWLGTLGLTPQIWIETSMTSDISNEVTLIFNGCYFENNYSPKQGGGISYGKSKHVCNTNLEFHECKFIENRSGESGSALSLISYQGCNIDNCEFIRNRSGSGSGCIYIETEFNCKENTKRPSSLHPVINIHQCLFDNNVGIESSSMTIGTTKNTPIHIDGCLFTNEESGSVILIPLYNQQIGTSLTETLKLDNNTFDSITCNEQGNCINIKYGLSEGLVIRNNTIQNCPSGGFYFKIEFTIKINEFKIDTCQFINNTVSESWSSTDSEIDPQIWIQNNKAGTSNFYNQLTLSFDNCYFENNYNPVNGGALYYGKNKYLSNTKIIMNECIFVSNQAKGEGGAISLFIYQGSEINKCEFTRNRSEGGKGAIYIETDFPCSTDCPSATSRKAEITIEGCKFEDNEGTDYSCISFNNVANTPISITNNNFSNCGSNGYVILIPTNMKTLNIESNNITYDKNTNSGGISISSTGNINIIDTNFKSTRTNSALMINSIQSTETTTNEININGCSFDRCGISSNNDDSASPTTEKTALSIESSSNSLGVIIDYCIFDSCSSINNNCFDFSISPTSFAFKNSVLKGMKGTGCNNYLGSLTFNNQFSLVLQNISFIDNSFKSLYGGGIGLMFKGLSQLQFDNCNFVNNEAIQDTTTSRPNEESKPPYYNGDGGAIQLGYICSMRDMKVIFSKCDFERNKAQRHGGAISIQTLNTVELIECTFNENKANYDFGSELLFTNYYEKKLEGRGGAIYLNPIFTYSGDSECQSPTSFMSSVNIDKCTFTSNTAYDGFAFYVEGDASTTFTVNGNNFINNYDLKMLKRNSSIIATEVCFSTYEDIVAKNSFENKDENGAKVTVLEFSCVDHNGNQIPTKVFTNSLEFSFSEFFSHSEKFSKSDHFSNSNKFTESSGFSKSGYFSNSESFSISKQFSESNKFSGSNEFSKTRGFSYSKGFSKSSEFSVSSDFSKSNQFSNSKQFTESDKFSNSRVFSETKPFSFTSLFSYSSSFSISSDFSKSNQFSNSKQFTESDKFSNSRVFSETKSFSFTSLFSYSSSFSVSSDFSKSNQFSNSKQFTESDKFSDSRVFSETKPFSFTSLFSYSSSFSISSDFSKSNQFSISKQFSQSNKFTGTQIFSETKDFTKTEAFSISTIFTSSDDFTKSSIFSQSLVFSTSAKFSKSSQFSNTGQFTETNDFSRTIDFSLSHKFSVSNDFSQSGHFTGTTKFSYSKDFTNTEFFTRTDAFTKTSLFSVSSEFSLSGSFTQSRTFSLSLKFSHSKQFTETNRFSDTSGFSSSVGFSESEFFTPSASLIPSNPSCGIVSDDGSSNFTQSGRCDYSELEGKNITVQILSSNFTDYYDDDEGAAIRVVNCKFKGNGTYFYNCVSTKSGGAIYISNSNTDIVNNISLQYCQFVRCEADFGGAVFIHSGNAENEILILCCLFLENRCNAGKSSNISSYGGSAVFLSVAAVNVVNCTFEKSKGKGGAFKIVNPTKKKNLLEENKQISFSGCEFNNEGIENGEFSNAIYYIGSNKGSVVDVNDCNFKGKLNSNNHYIDGKITENNSPKFNINSCKFQYEFNISVKTDLVIKASSIEVVNEIPNNEKTVSSNFPKLIFCISFLMASFLLMFIRMNKLKLQNQNEIDNFFIDNVEINI</sequence>
<evidence type="ECO:0000313" key="2">
    <source>
        <dbReference type="EMBL" id="KAK8837505.1"/>
    </source>
</evidence>
<keyword evidence="1" id="KW-0472">Membrane</keyword>
<gene>
    <name evidence="2" type="ORF">M9Y10_036502</name>
</gene>
<feature type="transmembrane region" description="Helical" evidence="1">
    <location>
        <begin position="2634"/>
        <end position="2653"/>
    </location>
</feature>
<evidence type="ECO:0008006" key="4">
    <source>
        <dbReference type="Google" id="ProtNLM"/>
    </source>
</evidence>
<comment type="caution">
    <text evidence="2">The sequence shown here is derived from an EMBL/GenBank/DDBJ whole genome shotgun (WGS) entry which is preliminary data.</text>
</comment>
<proteinExistence type="predicted"/>
<dbReference type="InterPro" id="IPR011050">
    <property type="entry name" value="Pectin_lyase_fold/virulence"/>
</dbReference>
<dbReference type="PANTHER" id="PTHR11319:SF35">
    <property type="entry name" value="OUTER MEMBRANE PROTEIN PMPC-RELATED"/>
    <property type="match status" value="1"/>
</dbReference>
<evidence type="ECO:0000256" key="1">
    <source>
        <dbReference type="SAM" id="Phobius"/>
    </source>
</evidence>
<accession>A0ABR2GUA0</accession>
<dbReference type="PANTHER" id="PTHR11319">
    <property type="entry name" value="G PROTEIN-COUPLED RECEPTOR-RELATED"/>
    <property type="match status" value="1"/>
</dbReference>
<reference evidence="2 3" key="1">
    <citation type="submission" date="2024-04" db="EMBL/GenBank/DDBJ databases">
        <title>Tritrichomonas musculus Genome.</title>
        <authorList>
            <person name="Alves-Ferreira E."/>
            <person name="Grigg M."/>
            <person name="Lorenzi H."/>
            <person name="Galac M."/>
        </authorList>
    </citation>
    <scope>NUCLEOTIDE SEQUENCE [LARGE SCALE GENOMIC DNA]</scope>
    <source>
        <strain evidence="2 3">EAF2021</strain>
    </source>
</reference>
<keyword evidence="1" id="KW-0812">Transmembrane</keyword>
<dbReference type="SMART" id="SM00710">
    <property type="entry name" value="PbH1"/>
    <property type="match status" value="39"/>
</dbReference>
<dbReference type="Gene3D" id="2.160.20.10">
    <property type="entry name" value="Single-stranded right-handed beta-helix, Pectin lyase-like"/>
    <property type="match status" value="2"/>
</dbReference>
<dbReference type="Proteomes" id="UP001470230">
    <property type="component" value="Unassembled WGS sequence"/>
</dbReference>
<dbReference type="SUPFAM" id="SSF51126">
    <property type="entry name" value="Pectin lyase-like"/>
    <property type="match status" value="4"/>
</dbReference>
<protein>
    <recommendedName>
        <fullName evidence="4">Right handed beta helix domain-containing protein</fullName>
    </recommendedName>
</protein>
<organism evidence="2 3">
    <name type="scientific">Tritrichomonas musculus</name>
    <dbReference type="NCBI Taxonomy" id="1915356"/>
    <lineage>
        <taxon>Eukaryota</taxon>
        <taxon>Metamonada</taxon>
        <taxon>Parabasalia</taxon>
        <taxon>Tritrichomonadida</taxon>
        <taxon>Tritrichomonadidae</taxon>
        <taxon>Tritrichomonas</taxon>
    </lineage>
</organism>
<dbReference type="InterPro" id="IPR012334">
    <property type="entry name" value="Pectin_lyas_fold"/>
</dbReference>